<evidence type="ECO:0000259" key="6">
    <source>
        <dbReference type="PROSITE" id="PS50811"/>
    </source>
</evidence>
<sequence>MEFSWPESFPSSQIHEAFDQELIHYQQLSDTLSELSCMSQNNQGDLATSYSGSNHTSEMYANACSIMGNYNVNNVPHIHKNTTCSSNSIDRLDDKNMVKTVKPAKKKRGCYTRKSSWTSSNITSWTDDGYAWRKYGQKEIQNAKHKRNYYRCIYKFDQGCKATKQVQKIEDDPTNFKITYHQYHTCKNFLRPRQIILDSPDVNDTSILLSFESNRLIDNKKLDHKSTPKKEKEQQECFSSLPLSNNQPLRFDYNGSHDFTKLVPFEPVSLTSSGLEHDGSIFSGVSSPIYEIENILETIDFNGFPIHFPLY</sequence>
<keyword evidence="8" id="KW-1185">Reference proteome</keyword>
<dbReference type="OrthoDB" id="2021064at2759"/>
<dbReference type="EMBL" id="PKPP01006761">
    <property type="protein sequence ID" value="PWA55413.1"/>
    <property type="molecule type" value="Genomic_DNA"/>
</dbReference>
<dbReference type="InterPro" id="IPR003657">
    <property type="entry name" value="WRKY_dom"/>
</dbReference>
<dbReference type="GO" id="GO:0043565">
    <property type="term" value="F:sequence-specific DNA binding"/>
    <property type="evidence" value="ECO:0007669"/>
    <property type="project" value="InterPro"/>
</dbReference>
<dbReference type="InterPro" id="IPR036576">
    <property type="entry name" value="WRKY_dom_sf"/>
</dbReference>
<dbReference type="SUPFAM" id="SSF118290">
    <property type="entry name" value="WRKY DNA-binding domain"/>
    <property type="match status" value="1"/>
</dbReference>
<dbReference type="Gene3D" id="2.20.25.80">
    <property type="entry name" value="WRKY domain"/>
    <property type="match status" value="1"/>
</dbReference>
<dbReference type="Proteomes" id="UP000245207">
    <property type="component" value="Unassembled WGS sequence"/>
</dbReference>
<name>A0A2U1M2D8_ARTAN</name>
<organism evidence="7 8">
    <name type="scientific">Artemisia annua</name>
    <name type="common">Sweet wormwood</name>
    <dbReference type="NCBI Taxonomy" id="35608"/>
    <lineage>
        <taxon>Eukaryota</taxon>
        <taxon>Viridiplantae</taxon>
        <taxon>Streptophyta</taxon>
        <taxon>Embryophyta</taxon>
        <taxon>Tracheophyta</taxon>
        <taxon>Spermatophyta</taxon>
        <taxon>Magnoliopsida</taxon>
        <taxon>eudicotyledons</taxon>
        <taxon>Gunneridae</taxon>
        <taxon>Pentapetalae</taxon>
        <taxon>asterids</taxon>
        <taxon>campanulids</taxon>
        <taxon>Asterales</taxon>
        <taxon>Asteraceae</taxon>
        <taxon>Asteroideae</taxon>
        <taxon>Anthemideae</taxon>
        <taxon>Artemisiinae</taxon>
        <taxon>Artemisia</taxon>
    </lineage>
</organism>
<dbReference type="InterPro" id="IPR044810">
    <property type="entry name" value="WRKY_plant"/>
</dbReference>
<dbReference type="PROSITE" id="PS50811">
    <property type="entry name" value="WRKY"/>
    <property type="match status" value="1"/>
</dbReference>
<dbReference type="Pfam" id="PF03106">
    <property type="entry name" value="WRKY"/>
    <property type="match status" value="1"/>
</dbReference>
<protein>
    <submittedName>
        <fullName evidence="7">WRKY domain-containing protein</fullName>
    </submittedName>
</protein>
<comment type="caution">
    <text evidence="7">The sequence shown here is derived from an EMBL/GenBank/DDBJ whole genome shotgun (WGS) entry which is preliminary data.</text>
</comment>
<accession>A0A2U1M2D8</accession>
<evidence type="ECO:0000313" key="7">
    <source>
        <dbReference type="EMBL" id="PWA55413.1"/>
    </source>
</evidence>
<comment type="subcellular location">
    <subcellularLocation>
        <location evidence="1">Nucleus</location>
    </subcellularLocation>
</comment>
<dbReference type="SMART" id="SM00774">
    <property type="entry name" value="WRKY"/>
    <property type="match status" value="1"/>
</dbReference>
<evidence type="ECO:0000256" key="2">
    <source>
        <dbReference type="ARBA" id="ARBA00023015"/>
    </source>
</evidence>
<evidence type="ECO:0000256" key="3">
    <source>
        <dbReference type="ARBA" id="ARBA00023125"/>
    </source>
</evidence>
<evidence type="ECO:0000256" key="5">
    <source>
        <dbReference type="ARBA" id="ARBA00023242"/>
    </source>
</evidence>
<keyword evidence="5" id="KW-0539">Nucleus</keyword>
<keyword evidence="2" id="KW-0805">Transcription regulation</keyword>
<dbReference type="GO" id="GO:0005634">
    <property type="term" value="C:nucleus"/>
    <property type="evidence" value="ECO:0007669"/>
    <property type="project" value="UniProtKB-SubCell"/>
</dbReference>
<gene>
    <name evidence="7" type="ORF">CTI12_AA425150</name>
</gene>
<reference evidence="7 8" key="1">
    <citation type="journal article" date="2018" name="Mol. Plant">
        <title>The genome of Artemisia annua provides insight into the evolution of Asteraceae family and artemisinin biosynthesis.</title>
        <authorList>
            <person name="Shen Q."/>
            <person name="Zhang L."/>
            <person name="Liao Z."/>
            <person name="Wang S."/>
            <person name="Yan T."/>
            <person name="Shi P."/>
            <person name="Liu M."/>
            <person name="Fu X."/>
            <person name="Pan Q."/>
            <person name="Wang Y."/>
            <person name="Lv Z."/>
            <person name="Lu X."/>
            <person name="Zhang F."/>
            <person name="Jiang W."/>
            <person name="Ma Y."/>
            <person name="Chen M."/>
            <person name="Hao X."/>
            <person name="Li L."/>
            <person name="Tang Y."/>
            <person name="Lv G."/>
            <person name="Zhou Y."/>
            <person name="Sun X."/>
            <person name="Brodelius P.E."/>
            <person name="Rose J.K.C."/>
            <person name="Tang K."/>
        </authorList>
    </citation>
    <scope>NUCLEOTIDE SEQUENCE [LARGE SCALE GENOMIC DNA]</scope>
    <source>
        <strain evidence="8">cv. Huhao1</strain>
        <tissue evidence="7">Leaf</tissue>
    </source>
</reference>
<feature type="domain" description="WRKY" evidence="6">
    <location>
        <begin position="121"/>
        <end position="184"/>
    </location>
</feature>
<dbReference type="GO" id="GO:0003700">
    <property type="term" value="F:DNA-binding transcription factor activity"/>
    <property type="evidence" value="ECO:0007669"/>
    <property type="project" value="InterPro"/>
</dbReference>
<evidence type="ECO:0000313" key="8">
    <source>
        <dbReference type="Proteomes" id="UP000245207"/>
    </source>
</evidence>
<dbReference type="AlphaFoldDB" id="A0A2U1M2D8"/>
<proteinExistence type="predicted"/>
<keyword evidence="3" id="KW-0238">DNA-binding</keyword>
<keyword evidence="4" id="KW-0804">Transcription</keyword>
<evidence type="ECO:0000256" key="1">
    <source>
        <dbReference type="ARBA" id="ARBA00004123"/>
    </source>
</evidence>
<dbReference type="PANTHER" id="PTHR31282">
    <property type="entry name" value="WRKY TRANSCRIPTION FACTOR 21-RELATED"/>
    <property type="match status" value="1"/>
</dbReference>
<dbReference type="STRING" id="35608.A0A2U1M2D8"/>
<evidence type="ECO:0000256" key="4">
    <source>
        <dbReference type="ARBA" id="ARBA00023163"/>
    </source>
</evidence>